<evidence type="ECO:0000256" key="1">
    <source>
        <dbReference type="SAM" id="SignalP"/>
    </source>
</evidence>
<protein>
    <submittedName>
        <fullName evidence="2">Uncharacterized protein</fullName>
    </submittedName>
</protein>
<gene>
    <name evidence="2" type="ORF">HX882_19605</name>
</gene>
<sequence>MMRIAKTLGMRVVLSACLSTGWMMGYAADRSVTIINASRPTQCAEEDNVYIKLLAQNIRHLTIEARQPSYIDTLKSDRSTSDFSHCHFNAAPPLRPADHPFAPRQIVLWESENYLMIGNTYATFWRPQAPDIEVNGQHHADIHLIQLFLKDKTEPTLGRHEFLVLYPSDGYWRAKPIPALSLNDSVYGSSFLVGPITDAERPFVELTQVRFSPETMSFSLSYADGSQGLMKIARINRERITLHYTHDREFPTPRPLAAIRSMYVSPDNADVAEVSFRTVASGPLIRTPLSEFTEARVQQVNFGRSQPSRHNTSAPDIWFGNFKGQ</sequence>
<accession>A0A7Y7XE08</accession>
<evidence type="ECO:0000313" key="2">
    <source>
        <dbReference type="EMBL" id="NWB98107.1"/>
    </source>
</evidence>
<organism evidence="2 3">
    <name type="scientific">Pseudomonas gingeri</name>
    <dbReference type="NCBI Taxonomy" id="117681"/>
    <lineage>
        <taxon>Bacteria</taxon>
        <taxon>Pseudomonadati</taxon>
        <taxon>Pseudomonadota</taxon>
        <taxon>Gammaproteobacteria</taxon>
        <taxon>Pseudomonadales</taxon>
        <taxon>Pseudomonadaceae</taxon>
        <taxon>Pseudomonas</taxon>
    </lineage>
</organism>
<dbReference type="RefSeq" id="WP_177103733.1">
    <property type="nucleotide sequence ID" value="NZ_JACAQB010000008.1"/>
</dbReference>
<feature type="signal peptide" evidence="1">
    <location>
        <begin position="1"/>
        <end position="27"/>
    </location>
</feature>
<proteinExistence type="predicted"/>
<reference evidence="2 3" key="1">
    <citation type="submission" date="2020-04" db="EMBL/GenBank/DDBJ databases">
        <title>Molecular characterization of pseudomonads from Agaricus bisporus reveal novel blotch 2 pathogens in Western Europe.</title>
        <authorList>
            <person name="Taparia T."/>
            <person name="Krijger M."/>
            <person name="Haynes E."/>
            <person name="Elpinstone J.G."/>
            <person name="Noble R."/>
            <person name="Van Der Wolf J."/>
        </authorList>
    </citation>
    <scope>NUCLEOTIDE SEQUENCE [LARGE SCALE GENOMIC DNA]</scope>
    <source>
        <strain evidence="2 3">H7001</strain>
    </source>
</reference>
<dbReference type="AlphaFoldDB" id="A0A7Y7XE08"/>
<dbReference type="EMBL" id="JACAQB010000008">
    <property type="protein sequence ID" value="NWB98107.1"/>
    <property type="molecule type" value="Genomic_DNA"/>
</dbReference>
<feature type="chain" id="PRO_5030571124" evidence="1">
    <location>
        <begin position="28"/>
        <end position="325"/>
    </location>
</feature>
<dbReference type="Proteomes" id="UP000539985">
    <property type="component" value="Unassembled WGS sequence"/>
</dbReference>
<evidence type="ECO:0000313" key="3">
    <source>
        <dbReference type="Proteomes" id="UP000539985"/>
    </source>
</evidence>
<comment type="caution">
    <text evidence="2">The sequence shown here is derived from an EMBL/GenBank/DDBJ whole genome shotgun (WGS) entry which is preliminary data.</text>
</comment>
<keyword evidence="1" id="KW-0732">Signal</keyword>
<name>A0A7Y7XE08_9PSED</name>